<proteinExistence type="predicted"/>
<feature type="binding site" evidence="3">
    <location>
        <begin position="29"/>
        <end position="36"/>
    </location>
    <ligand>
        <name>ATP</name>
        <dbReference type="ChEBI" id="CHEBI:30616"/>
    </ligand>
</feature>
<keyword evidence="1 3" id="KW-0547">Nucleotide-binding</keyword>
<dbReference type="InterPro" id="IPR025501">
    <property type="entry name" value="MinD_FleN"/>
</dbReference>
<dbReference type="GO" id="GO:0051782">
    <property type="term" value="P:negative regulation of cell division"/>
    <property type="evidence" value="ECO:0007669"/>
    <property type="project" value="TreeGrafter"/>
</dbReference>
<name>A0A3D8P7S8_9THEO</name>
<dbReference type="Gene3D" id="3.40.50.300">
    <property type="entry name" value="P-loop containing nucleotide triphosphate hydrolases"/>
    <property type="match status" value="1"/>
</dbReference>
<dbReference type="InterPro" id="IPR033875">
    <property type="entry name" value="FlhG"/>
</dbReference>
<organism evidence="5 6">
    <name type="scientific">Ammonifex thiophilus</name>
    <dbReference type="NCBI Taxonomy" id="444093"/>
    <lineage>
        <taxon>Bacteria</taxon>
        <taxon>Bacillati</taxon>
        <taxon>Bacillota</taxon>
        <taxon>Clostridia</taxon>
        <taxon>Thermoanaerobacterales</taxon>
        <taxon>Thermoanaerobacteraceae</taxon>
        <taxon>Ammonifex</taxon>
    </lineage>
</organism>
<dbReference type="GO" id="GO:0005829">
    <property type="term" value="C:cytosol"/>
    <property type="evidence" value="ECO:0007669"/>
    <property type="project" value="TreeGrafter"/>
</dbReference>
<dbReference type="EMBL" id="QSLN01000001">
    <property type="protein sequence ID" value="RDV84688.1"/>
    <property type="molecule type" value="Genomic_DNA"/>
</dbReference>
<dbReference type="GO" id="GO:0016887">
    <property type="term" value="F:ATP hydrolysis activity"/>
    <property type="evidence" value="ECO:0007669"/>
    <property type="project" value="TreeGrafter"/>
</dbReference>
<dbReference type="SUPFAM" id="SSF52540">
    <property type="entry name" value="P-loop containing nucleoside triphosphate hydrolases"/>
    <property type="match status" value="1"/>
</dbReference>
<accession>A0A3D8P7S8</accession>
<feature type="domain" description="CobQ/CobB/MinD/ParA nucleotide binding" evidence="4">
    <location>
        <begin position="23"/>
        <end position="240"/>
    </location>
</feature>
<dbReference type="RefSeq" id="WP_115791682.1">
    <property type="nucleotide sequence ID" value="NZ_QSLN01000001.1"/>
</dbReference>
<evidence type="ECO:0000259" key="4">
    <source>
        <dbReference type="Pfam" id="PF01656"/>
    </source>
</evidence>
<evidence type="ECO:0000313" key="5">
    <source>
        <dbReference type="EMBL" id="RDV84688.1"/>
    </source>
</evidence>
<protein>
    <submittedName>
        <fullName evidence="5">MinD/ParA family protein</fullName>
    </submittedName>
</protein>
<evidence type="ECO:0000256" key="3">
    <source>
        <dbReference type="PIRSR" id="PIRSR003092-1"/>
    </source>
</evidence>
<dbReference type="OrthoDB" id="9816297at2"/>
<dbReference type="CDD" id="cd02038">
    <property type="entry name" value="FlhG-like"/>
    <property type="match status" value="1"/>
</dbReference>
<keyword evidence="2 3" id="KW-0067">ATP-binding</keyword>
<dbReference type="InterPro" id="IPR050625">
    <property type="entry name" value="ParA/MinD_ATPase"/>
</dbReference>
<dbReference type="Pfam" id="PF01656">
    <property type="entry name" value="CbiA"/>
    <property type="match status" value="1"/>
</dbReference>
<evidence type="ECO:0000313" key="6">
    <source>
        <dbReference type="Proteomes" id="UP000256329"/>
    </source>
</evidence>
<comment type="caution">
    <text evidence="5">The sequence shown here is derived from an EMBL/GenBank/DDBJ whole genome shotgun (WGS) entry which is preliminary data.</text>
</comment>
<dbReference type="GO" id="GO:0009898">
    <property type="term" value="C:cytoplasmic side of plasma membrane"/>
    <property type="evidence" value="ECO:0007669"/>
    <property type="project" value="TreeGrafter"/>
</dbReference>
<dbReference type="Proteomes" id="UP000256329">
    <property type="component" value="Unassembled WGS sequence"/>
</dbReference>
<keyword evidence="6" id="KW-1185">Reference proteome</keyword>
<dbReference type="PANTHER" id="PTHR43384:SF4">
    <property type="entry name" value="CELLULOSE BIOSYNTHESIS PROTEIN BCSQ-RELATED"/>
    <property type="match status" value="1"/>
</dbReference>
<dbReference type="GO" id="GO:0005524">
    <property type="term" value="F:ATP binding"/>
    <property type="evidence" value="ECO:0007669"/>
    <property type="project" value="UniProtKB-KW"/>
</dbReference>
<sequence>MYDQAHRLKMLVRQKTTPGSRVLAITSGKGGVGKTSLAVNLSILLARRGRRVILFDADLGLANAEVLLGVTPACTLFDYLYRGRRIEELISAGPGGVKFISGGSGVEELARLDERGRARLLALLPYLQEQADFLLVDTGAGIAEGVLGFVAAAEEVLLVLTPEPTSLTDAYALLKVLHRRKIHPRTFLVVNRAGGAKEAEQTSLRLRAACRRFLGWEPTYLGFLPEDRGMVQAAKEQKPLVLHFPFSPAARQLEKIADELEGKRISGKGVERFFHRLARLFFG</sequence>
<reference evidence="5 6" key="1">
    <citation type="submission" date="2018-08" db="EMBL/GenBank/DDBJ databases">
        <title>Form III RuBisCO-mediated autotrophy in Thermodesulfobium bacteria.</title>
        <authorList>
            <person name="Toshchakov S.V."/>
            <person name="Kublanov I.V."/>
            <person name="Frolov E."/>
            <person name="Bonch-Osmolovskaya E.A."/>
            <person name="Tourova T.P."/>
            <person name="Chernych N.A."/>
            <person name="Lebedinsky A.V."/>
        </authorList>
    </citation>
    <scope>NUCLEOTIDE SEQUENCE [LARGE SCALE GENOMIC DNA]</scope>
    <source>
        <strain evidence="5 6">SR</strain>
    </source>
</reference>
<dbReference type="InterPro" id="IPR002586">
    <property type="entry name" value="CobQ/CobB/MinD/ParA_Nub-bd_dom"/>
</dbReference>
<dbReference type="AlphaFoldDB" id="A0A3D8P7S8"/>
<dbReference type="PANTHER" id="PTHR43384">
    <property type="entry name" value="SEPTUM SITE-DETERMINING PROTEIN MIND HOMOLOG, CHLOROPLASTIC-RELATED"/>
    <property type="match status" value="1"/>
</dbReference>
<evidence type="ECO:0000256" key="2">
    <source>
        <dbReference type="ARBA" id="ARBA00022840"/>
    </source>
</evidence>
<evidence type="ECO:0000256" key="1">
    <source>
        <dbReference type="ARBA" id="ARBA00022741"/>
    </source>
</evidence>
<dbReference type="InterPro" id="IPR027417">
    <property type="entry name" value="P-loop_NTPase"/>
</dbReference>
<gene>
    <name evidence="5" type="ORF">DXX99_01160</name>
</gene>
<dbReference type="PIRSF" id="PIRSF003092">
    <property type="entry name" value="MinD"/>
    <property type="match status" value="1"/>
</dbReference>